<dbReference type="InterPro" id="IPR051454">
    <property type="entry name" value="RNA/ubiquinone_mod_enzymes"/>
</dbReference>
<protein>
    <recommendedName>
        <fullName evidence="1">Ubiquinone biosynthesis protein UbiV</fullName>
    </recommendedName>
</protein>
<dbReference type="InterPro" id="IPR001539">
    <property type="entry name" value="Peptidase_U32"/>
</dbReference>
<dbReference type="InterPro" id="IPR043693">
    <property type="entry name" value="UbiV"/>
</dbReference>
<organism evidence="3 4">
    <name type="scientific">Lautropia dentalis</name>
    <dbReference type="NCBI Taxonomy" id="2490857"/>
    <lineage>
        <taxon>Bacteria</taxon>
        <taxon>Pseudomonadati</taxon>
        <taxon>Pseudomonadota</taxon>
        <taxon>Betaproteobacteria</taxon>
        <taxon>Burkholderiales</taxon>
        <taxon>Burkholderiaceae</taxon>
        <taxon>Lautropia</taxon>
    </lineage>
</organism>
<dbReference type="Proteomes" id="UP000270261">
    <property type="component" value="Unassembled WGS sequence"/>
</dbReference>
<feature type="binding site" evidence="1">
    <location>
        <position position="39"/>
    </location>
    <ligand>
        <name>[4Fe-4S] cluster</name>
        <dbReference type="ChEBI" id="CHEBI:49883"/>
    </ligand>
</feature>
<keyword evidence="1" id="KW-0831">Ubiquinone biosynthesis</keyword>
<keyword evidence="1" id="KW-0411">Iron-sulfur</keyword>
<keyword evidence="1" id="KW-0408">Iron</keyword>
<dbReference type="PANTHER" id="PTHR30217:SF11">
    <property type="entry name" value="UBIQUINONE BIOSYNTHESIS PROTEIN UBIV"/>
    <property type="match status" value="1"/>
</dbReference>
<keyword evidence="1" id="KW-0479">Metal-binding</keyword>
<dbReference type="AlphaFoldDB" id="A0A3R8LN43"/>
<accession>A0A3R8LN43</accession>
<feature type="binding site" evidence="1">
    <location>
        <position position="191"/>
    </location>
    <ligand>
        <name>[4Fe-4S] cluster</name>
        <dbReference type="ChEBI" id="CHEBI:49883"/>
    </ligand>
</feature>
<evidence type="ECO:0000256" key="2">
    <source>
        <dbReference type="SAM" id="MobiDB-lite"/>
    </source>
</evidence>
<dbReference type="GO" id="GO:0006744">
    <property type="term" value="P:ubiquinone biosynthetic process"/>
    <property type="evidence" value="ECO:0007669"/>
    <property type="project" value="UniProtKB-UniRule"/>
</dbReference>
<dbReference type="UniPathway" id="UPA00232"/>
<evidence type="ECO:0000313" key="3">
    <source>
        <dbReference type="EMBL" id="RRN44490.1"/>
    </source>
</evidence>
<dbReference type="Pfam" id="PF01136">
    <property type="entry name" value="Peptidase_U32"/>
    <property type="match status" value="1"/>
</dbReference>
<proteinExistence type="inferred from homology"/>
<dbReference type="GO" id="GO:0051539">
    <property type="term" value="F:4 iron, 4 sulfur cluster binding"/>
    <property type="evidence" value="ECO:0007669"/>
    <property type="project" value="UniProtKB-UniRule"/>
</dbReference>
<comment type="similarity">
    <text evidence="1">Belongs to the peptidase U32 family. UbiV subfamily.</text>
</comment>
<evidence type="ECO:0000313" key="4">
    <source>
        <dbReference type="Proteomes" id="UP000270261"/>
    </source>
</evidence>
<keyword evidence="4" id="KW-1185">Reference proteome</keyword>
<dbReference type="NCBIfam" id="NF011991">
    <property type="entry name" value="PRK15447.1"/>
    <property type="match status" value="1"/>
</dbReference>
<comment type="caution">
    <text evidence="3">The sequence shown here is derived from an EMBL/GenBank/DDBJ whole genome shotgun (WGS) entry which is preliminary data.</text>
</comment>
<gene>
    <name evidence="1" type="primary">ubiV</name>
    <name evidence="3" type="ORF">EHV23_14475</name>
</gene>
<comment type="subunit">
    <text evidence="1">Forms a heterodimer with UbiU.</text>
</comment>
<feature type="binding site" evidence="1">
    <location>
        <position position="187"/>
    </location>
    <ligand>
        <name>[4Fe-4S] cluster</name>
        <dbReference type="ChEBI" id="CHEBI:49883"/>
    </ligand>
</feature>
<dbReference type="GO" id="GO:0046872">
    <property type="term" value="F:metal ion binding"/>
    <property type="evidence" value="ECO:0007669"/>
    <property type="project" value="UniProtKB-KW"/>
</dbReference>
<comment type="pathway">
    <text evidence="1">Cofactor biosynthesis; ubiquinone biosynthesis.</text>
</comment>
<reference evidence="3 4" key="1">
    <citation type="submission" date="2018-11" db="EMBL/GenBank/DDBJ databases">
        <title>Genome sequencing of Lautropia sp. KCOM 2505 (= ChDC F240).</title>
        <authorList>
            <person name="Kook J.-K."/>
            <person name="Park S.-N."/>
            <person name="Lim Y.K."/>
        </authorList>
    </citation>
    <scope>NUCLEOTIDE SEQUENCE [LARGE SCALE GENOMIC DNA]</scope>
    <source>
        <strain evidence="3 4">KCOM 2505</strain>
    </source>
</reference>
<sequence>MKLSLGPILFFWQKETLLDFYTGMLDAPLDVIYLGETVCSRRQKMRFADWFGLAEDLAESGKEIVLSSQVLLESESDLRRLRKIAEQGKFRVEANDMGAVKLAREHGIPFVAGATLNIYNEATLALFQQLGAYRWVAPAELGHEKIAAITARSADIETEAFSWGKIPLAYSSRCFTARHYNLNKDHCEFRCLDHEHGITMNTREQKPFLTINGIQTMSYGSQCLLPHHHEMQQIGIDIMRLSPQLSHMPRIIALHRQVLDGQVTLADALAELETLSIGTPVDGYWYGHAGIESVRMPDGSAHIASQVPAHGPSPVPAHTPAHGPAQRAVHTTH</sequence>
<dbReference type="HAMAP" id="MF_02233">
    <property type="entry name" value="UbiV"/>
    <property type="match status" value="1"/>
</dbReference>
<name>A0A3R8LN43_9BURK</name>
<dbReference type="EMBL" id="RRUE01000002">
    <property type="protein sequence ID" value="RRN44490.1"/>
    <property type="molecule type" value="Genomic_DNA"/>
</dbReference>
<comment type="function">
    <text evidence="1">Required for O(2)-independent ubiquinone (coenzyme Q) biosynthesis. Together with UbiU, is essential for the C6-hydroxylation reaction in the oxygen-independent ubiquinone biosynthesis pathway.</text>
</comment>
<feature type="region of interest" description="Disordered" evidence="2">
    <location>
        <begin position="303"/>
        <end position="333"/>
    </location>
</feature>
<keyword evidence="1" id="KW-0004">4Fe-4S</keyword>
<dbReference type="PANTHER" id="PTHR30217">
    <property type="entry name" value="PEPTIDASE U32 FAMILY"/>
    <property type="match status" value="1"/>
</dbReference>
<comment type="cofactor">
    <cofactor evidence="1">
        <name>[4Fe-4S] cluster</name>
        <dbReference type="ChEBI" id="CHEBI:49883"/>
    </cofactor>
</comment>
<evidence type="ECO:0000256" key="1">
    <source>
        <dbReference type="HAMAP-Rule" id="MF_02233"/>
    </source>
</evidence>
<dbReference type="OrthoDB" id="8523349at2"/>
<dbReference type="RefSeq" id="WP_125096682.1">
    <property type="nucleotide sequence ID" value="NZ_RRUE01000002.1"/>
</dbReference>
<feature type="binding site" evidence="1">
    <location>
        <position position="174"/>
    </location>
    <ligand>
        <name>[4Fe-4S] cluster</name>
        <dbReference type="ChEBI" id="CHEBI:49883"/>
    </ligand>
</feature>